<evidence type="ECO:0000256" key="4">
    <source>
        <dbReference type="ARBA" id="ARBA00022840"/>
    </source>
</evidence>
<evidence type="ECO:0000256" key="2">
    <source>
        <dbReference type="ARBA" id="ARBA00022741"/>
    </source>
</evidence>
<evidence type="ECO:0000256" key="5">
    <source>
        <dbReference type="PROSITE-ProRule" id="PRU10141"/>
    </source>
</evidence>
<name>A0ABZ1JMD6_9ACTN</name>
<evidence type="ECO:0000256" key="6">
    <source>
        <dbReference type="SAM" id="MobiDB-lite"/>
    </source>
</evidence>
<feature type="region of interest" description="Disordered" evidence="6">
    <location>
        <begin position="513"/>
        <end position="555"/>
    </location>
</feature>
<dbReference type="PROSITE" id="PS50011">
    <property type="entry name" value="PROTEIN_KINASE_DOM"/>
    <property type="match status" value="1"/>
</dbReference>
<evidence type="ECO:0000256" key="3">
    <source>
        <dbReference type="ARBA" id="ARBA00022777"/>
    </source>
</evidence>
<evidence type="ECO:0000256" key="1">
    <source>
        <dbReference type="ARBA" id="ARBA00022679"/>
    </source>
</evidence>
<feature type="compositionally biased region" description="Low complexity" evidence="6">
    <location>
        <begin position="434"/>
        <end position="459"/>
    </location>
</feature>
<dbReference type="InterPro" id="IPR011009">
    <property type="entry name" value="Kinase-like_dom_sf"/>
</dbReference>
<keyword evidence="1" id="KW-0808">Transferase</keyword>
<feature type="region of interest" description="Disordered" evidence="6">
    <location>
        <begin position="315"/>
        <end position="387"/>
    </location>
</feature>
<dbReference type="InterPro" id="IPR008271">
    <property type="entry name" value="Ser/Thr_kinase_AS"/>
</dbReference>
<dbReference type="SUPFAM" id="SSF56112">
    <property type="entry name" value="Protein kinase-like (PK-like)"/>
    <property type="match status" value="1"/>
</dbReference>
<accession>A0ABZ1JMD6</accession>
<dbReference type="PROSITE" id="PS00108">
    <property type="entry name" value="PROTEIN_KINASE_ST"/>
    <property type="match status" value="1"/>
</dbReference>
<keyword evidence="3 8" id="KW-0418">Kinase</keyword>
<dbReference type="Gene3D" id="1.10.510.10">
    <property type="entry name" value="Transferase(Phosphotransferase) domain 1"/>
    <property type="match status" value="1"/>
</dbReference>
<dbReference type="PANTHER" id="PTHR43289">
    <property type="entry name" value="MITOGEN-ACTIVATED PROTEIN KINASE KINASE KINASE 20-RELATED"/>
    <property type="match status" value="1"/>
</dbReference>
<proteinExistence type="predicted"/>
<evidence type="ECO:0000313" key="8">
    <source>
        <dbReference type="EMBL" id="WTP51189.1"/>
    </source>
</evidence>
<dbReference type="InterPro" id="IPR000719">
    <property type="entry name" value="Prot_kinase_dom"/>
</dbReference>
<evidence type="ECO:0000313" key="9">
    <source>
        <dbReference type="Proteomes" id="UP001432166"/>
    </source>
</evidence>
<feature type="region of interest" description="Disordered" evidence="6">
    <location>
        <begin position="405"/>
        <end position="462"/>
    </location>
</feature>
<keyword evidence="2 5" id="KW-0547">Nucleotide-binding</keyword>
<reference evidence="8" key="1">
    <citation type="submission" date="2022-10" db="EMBL/GenBank/DDBJ databases">
        <title>The complete genomes of actinobacterial strains from the NBC collection.</title>
        <authorList>
            <person name="Joergensen T.S."/>
            <person name="Alvarez Arevalo M."/>
            <person name="Sterndorff E.B."/>
            <person name="Faurdal D."/>
            <person name="Vuksanovic O."/>
            <person name="Mourched A.-S."/>
            <person name="Charusanti P."/>
            <person name="Shaw S."/>
            <person name="Blin K."/>
            <person name="Weber T."/>
        </authorList>
    </citation>
    <scope>NUCLEOTIDE SEQUENCE</scope>
    <source>
        <strain evidence="8">NBC_00189</strain>
    </source>
</reference>
<dbReference type="RefSeq" id="WP_328938317.1">
    <property type="nucleotide sequence ID" value="NZ_CP108133.1"/>
</dbReference>
<dbReference type="SMART" id="SM00220">
    <property type="entry name" value="S_TKc"/>
    <property type="match status" value="1"/>
</dbReference>
<dbReference type="PROSITE" id="PS00107">
    <property type="entry name" value="PROTEIN_KINASE_ATP"/>
    <property type="match status" value="1"/>
</dbReference>
<keyword evidence="9" id="KW-1185">Reference proteome</keyword>
<feature type="binding site" evidence="5">
    <location>
        <position position="43"/>
    </location>
    <ligand>
        <name>ATP</name>
        <dbReference type="ChEBI" id="CHEBI:30616"/>
    </ligand>
</feature>
<evidence type="ECO:0000259" key="7">
    <source>
        <dbReference type="PROSITE" id="PS50011"/>
    </source>
</evidence>
<feature type="domain" description="Protein kinase" evidence="7">
    <location>
        <begin position="15"/>
        <end position="278"/>
    </location>
</feature>
<organism evidence="8 9">
    <name type="scientific">Streptomyces tauricus</name>
    <dbReference type="NCBI Taxonomy" id="68274"/>
    <lineage>
        <taxon>Bacteria</taxon>
        <taxon>Bacillati</taxon>
        <taxon>Actinomycetota</taxon>
        <taxon>Actinomycetes</taxon>
        <taxon>Kitasatosporales</taxon>
        <taxon>Streptomycetaceae</taxon>
        <taxon>Streptomyces</taxon>
        <taxon>Streptomyces aurantiacus group</taxon>
    </lineage>
</organism>
<dbReference type="GO" id="GO:0016301">
    <property type="term" value="F:kinase activity"/>
    <property type="evidence" value="ECO:0007669"/>
    <property type="project" value="UniProtKB-KW"/>
</dbReference>
<dbReference type="PANTHER" id="PTHR43289:SF34">
    <property type="entry name" value="SERINE_THREONINE-PROTEIN KINASE YBDM-RELATED"/>
    <property type="match status" value="1"/>
</dbReference>
<dbReference type="EMBL" id="CP108133">
    <property type="protein sequence ID" value="WTP51189.1"/>
    <property type="molecule type" value="Genomic_DNA"/>
</dbReference>
<dbReference type="InterPro" id="IPR017441">
    <property type="entry name" value="Protein_kinase_ATP_BS"/>
</dbReference>
<dbReference type="Pfam" id="PF00069">
    <property type="entry name" value="Pkinase"/>
    <property type="match status" value="1"/>
</dbReference>
<keyword evidence="4 5" id="KW-0067">ATP-binding</keyword>
<protein>
    <submittedName>
        <fullName evidence="8">Protein kinase</fullName>
    </submittedName>
</protein>
<dbReference type="Gene3D" id="3.30.200.20">
    <property type="entry name" value="Phosphorylase Kinase, domain 1"/>
    <property type="match status" value="1"/>
</dbReference>
<gene>
    <name evidence="8" type="ORF">OG288_24500</name>
</gene>
<sequence length="668" mass="66078">MRPLDVDEPTVVGPYRLLGRLGSGGMGRVYLGRSAGGRTVAVKIVHPHFALDEEFRARFRREVEAARRVGGAYTAPVLDADPDARVPWVATGYAAGPTLTAAVTDSGTLAEHSVRVLGAGLAEALTAVHGLGLVHRDVKPSNVLLTLDGPLLIDFGIARATDGTASLTSTGVSVGSPGYMAPEQILGKGVTGAADVFSLGAVLAYAATGSSPFPGDSSAALLYKVVHEEPELGSLSGGLREVVAGCLAKDPSARPSPAALATALAPEGAARLVAAGWLPGPLVEQVSRSAVRLLNLEVADGAAEAAPSGVVGFSSASVGSETGPSGDGPSEGSRSGDSLSAGGRSEGSPAGASPAEGSPAGTSPAEGSPAGTSPSVGEGVPGVFGPPDPSYASYSPYSPYAPGARNGPHTPYSGAPAPAYVPEPRDADGPRSDAPPAQGSPSDGPSSDGSPSDGPPAAGKVSVSVAATSVPGAGGRGRKLSCTVALAVAGALAAVTFGSVFVFDLLPGTGSDDDNDSGSAARPPASSAGPSTGSSATPSADPSTGPTGGADSAVPASYLGTWEGDGFALDGKLPMGTFRVTVGQAETGERLGTFRQTDLIGGTCDTDLYLKKVTAGQLIATSVAKPSTTSECTTGRHEVRLVPVGDDLRYETDNAKAGDPVARMSKVG</sequence>
<dbReference type="Proteomes" id="UP001432166">
    <property type="component" value="Chromosome"/>
</dbReference>
<feature type="compositionally biased region" description="Low complexity" evidence="6">
    <location>
        <begin position="340"/>
        <end position="383"/>
    </location>
</feature>
<feature type="compositionally biased region" description="Low complexity" evidence="6">
    <location>
        <begin position="517"/>
        <end position="545"/>
    </location>
</feature>
<dbReference type="CDD" id="cd14014">
    <property type="entry name" value="STKc_PknB_like"/>
    <property type="match status" value="1"/>
</dbReference>